<organism evidence="2 3">
    <name type="scientific">Apiospora saccharicola</name>
    <dbReference type="NCBI Taxonomy" id="335842"/>
    <lineage>
        <taxon>Eukaryota</taxon>
        <taxon>Fungi</taxon>
        <taxon>Dikarya</taxon>
        <taxon>Ascomycota</taxon>
        <taxon>Pezizomycotina</taxon>
        <taxon>Sordariomycetes</taxon>
        <taxon>Xylariomycetidae</taxon>
        <taxon>Amphisphaeriales</taxon>
        <taxon>Apiosporaceae</taxon>
        <taxon>Apiospora</taxon>
    </lineage>
</organism>
<dbReference type="Proteomes" id="UP001446871">
    <property type="component" value="Unassembled WGS sequence"/>
</dbReference>
<accession>A0ABR1VDY7</accession>
<evidence type="ECO:0000256" key="1">
    <source>
        <dbReference type="SAM" id="SignalP"/>
    </source>
</evidence>
<sequence>MRAILVAALAVPGAVAASSNTLILTGVRTTTIWSTQECKSLFSSGGTAPRPLPTITSSDAVIHTTTTEAPVTTPFTVTFTAPAVTSTKLTSTSVSVYITTVTSGTKTVGSPGPTTTFATATFSTTECTNNITPQTVTVYSGVYTPVPGQATTLPASYPTQVICQRTQDVRIILFHTIFTPIVSITISPVVTMSQITATVTSTTTYPTTSVTWRTTVTEATTTLAAATTTKTIHTSCAPTVTKTYAAKCAPTNLVKDHNEQGLFFNHIDNNATTAFSHLLDGDASACCQACVENEDCSAVEINTSNQCTLYFHHDASFHPVCGSIGFTYRSYPNIWPGQGIWVQDGCGEAKWLAPNE</sequence>
<proteinExistence type="predicted"/>
<feature type="signal peptide" evidence="1">
    <location>
        <begin position="1"/>
        <end position="16"/>
    </location>
</feature>
<feature type="chain" id="PRO_5046306206" description="Apple domain-containing protein" evidence="1">
    <location>
        <begin position="17"/>
        <end position="356"/>
    </location>
</feature>
<gene>
    <name evidence="2" type="ORF">PG996_007653</name>
</gene>
<evidence type="ECO:0000313" key="2">
    <source>
        <dbReference type="EMBL" id="KAK8068541.1"/>
    </source>
</evidence>
<comment type="caution">
    <text evidence="2">The sequence shown here is derived from an EMBL/GenBank/DDBJ whole genome shotgun (WGS) entry which is preliminary data.</text>
</comment>
<keyword evidence="1" id="KW-0732">Signal</keyword>
<reference evidence="2 3" key="1">
    <citation type="submission" date="2023-01" db="EMBL/GenBank/DDBJ databases">
        <title>Analysis of 21 Apiospora genomes using comparative genomics revels a genus with tremendous synthesis potential of carbohydrate active enzymes and secondary metabolites.</title>
        <authorList>
            <person name="Sorensen T."/>
        </authorList>
    </citation>
    <scope>NUCLEOTIDE SEQUENCE [LARGE SCALE GENOMIC DNA]</scope>
    <source>
        <strain evidence="2 3">CBS 83171</strain>
    </source>
</reference>
<dbReference type="EMBL" id="JAQQWM010000004">
    <property type="protein sequence ID" value="KAK8068541.1"/>
    <property type="molecule type" value="Genomic_DNA"/>
</dbReference>
<keyword evidence="3" id="KW-1185">Reference proteome</keyword>
<evidence type="ECO:0000313" key="3">
    <source>
        <dbReference type="Proteomes" id="UP001446871"/>
    </source>
</evidence>
<name>A0ABR1VDY7_9PEZI</name>
<evidence type="ECO:0008006" key="4">
    <source>
        <dbReference type="Google" id="ProtNLM"/>
    </source>
</evidence>
<protein>
    <recommendedName>
        <fullName evidence="4">Apple domain-containing protein</fullName>
    </recommendedName>
</protein>